<keyword evidence="4 6" id="KW-1133">Transmembrane helix</keyword>
<keyword evidence="5 6" id="KW-0472">Membrane</keyword>
<accession>A0ABS1JBK5</accession>
<evidence type="ECO:0000256" key="5">
    <source>
        <dbReference type="ARBA" id="ARBA00023136"/>
    </source>
</evidence>
<feature type="domain" description="Cytochrome c assembly protein" evidence="7">
    <location>
        <begin position="75"/>
        <end position="199"/>
    </location>
</feature>
<dbReference type="PANTHER" id="PTHR30071:SF1">
    <property type="entry name" value="CYTOCHROME B_B6 PROTEIN-RELATED"/>
    <property type="match status" value="1"/>
</dbReference>
<protein>
    <submittedName>
        <fullName evidence="8">C-type cytochrome biogenesis protein CcsB</fullName>
    </submittedName>
</protein>
<feature type="transmembrane region" description="Helical" evidence="6">
    <location>
        <begin position="80"/>
        <end position="99"/>
    </location>
</feature>
<feature type="transmembrane region" description="Helical" evidence="6">
    <location>
        <begin position="6"/>
        <end position="25"/>
    </location>
</feature>
<evidence type="ECO:0000259" key="7">
    <source>
        <dbReference type="Pfam" id="PF01578"/>
    </source>
</evidence>
<dbReference type="Pfam" id="PF01578">
    <property type="entry name" value="Cytochrom_C_asm"/>
    <property type="match status" value="2"/>
</dbReference>
<feature type="transmembrane region" description="Helical" evidence="6">
    <location>
        <begin position="104"/>
        <end position="122"/>
    </location>
</feature>
<feature type="domain" description="Cytochrome c assembly protein" evidence="7">
    <location>
        <begin position="290"/>
        <end position="394"/>
    </location>
</feature>
<evidence type="ECO:0000313" key="9">
    <source>
        <dbReference type="Proteomes" id="UP000602284"/>
    </source>
</evidence>
<comment type="subcellular location">
    <subcellularLocation>
        <location evidence="1">Membrane</location>
        <topology evidence="1">Multi-pass membrane protein</topology>
    </subcellularLocation>
</comment>
<evidence type="ECO:0000256" key="4">
    <source>
        <dbReference type="ARBA" id="ARBA00022989"/>
    </source>
</evidence>
<evidence type="ECO:0000256" key="1">
    <source>
        <dbReference type="ARBA" id="ARBA00004141"/>
    </source>
</evidence>
<dbReference type="NCBIfam" id="TIGR03144">
    <property type="entry name" value="cytochr_II_ccsB"/>
    <property type="match status" value="1"/>
</dbReference>
<keyword evidence="2 6" id="KW-0812">Transmembrane</keyword>
<dbReference type="EMBL" id="JAEQNB010000004">
    <property type="protein sequence ID" value="MBL0387641.1"/>
    <property type="molecule type" value="Genomic_DNA"/>
</dbReference>
<dbReference type="PANTHER" id="PTHR30071">
    <property type="entry name" value="HEME EXPORTER PROTEIN C"/>
    <property type="match status" value="1"/>
</dbReference>
<feature type="transmembrane region" description="Helical" evidence="6">
    <location>
        <begin position="178"/>
        <end position="199"/>
    </location>
</feature>
<feature type="transmembrane region" description="Helical" evidence="6">
    <location>
        <begin position="46"/>
        <end position="68"/>
    </location>
</feature>
<keyword evidence="9" id="KW-1185">Reference proteome</keyword>
<dbReference type="InterPro" id="IPR002541">
    <property type="entry name" value="Cyt_c_assembly"/>
</dbReference>
<feature type="transmembrane region" description="Helical" evidence="6">
    <location>
        <begin position="303"/>
        <end position="327"/>
    </location>
</feature>
<evidence type="ECO:0000256" key="3">
    <source>
        <dbReference type="ARBA" id="ARBA00022748"/>
    </source>
</evidence>
<feature type="transmembrane region" description="Helical" evidence="6">
    <location>
        <begin position="369"/>
        <end position="390"/>
    </location>
</feature>
<gene>
    <name evidence="8" type="primary">ccsB</name>
    <name evidence="8" type="ORF">JJB07_13455</name>
</gene>
<organism evidence="8 9">
    <name type="scientific">Tumebacillus amylolyticus</name>
    <dbReference type="NCBI Taxonomy" id="2801339"/>
    <lineage>
        <taxon>Bacteria</taxon>
        <taxon>Bacillati</taxon>
        <taxon>Bacillota</taxon>
        <taxon>Bacilli</taxon>
        <taxon>Bacillales</taxon>
        <taxon>Alicyclobacillaceae</taxon>
        <taxon>Tumebacillus</taxon>
    </lineage>
</organism>
<feature type="transmembrane region" description="Helical" evidence="6">
    <location>
        <begin position="142"/>
        <end position="166"/>
    </location>
</feature>
<evidence type="ECO:0000313" key="8">
    <source>
        <dbReference type="EMBL" id="MBL0387641.1"/>
    </source>
</evidence>
<name>A0ABS1JBK5_9BACL</name>
<keyword evidence="3" id="KW-0201">Cytochrome c-type biogenesis</keyword>
<sequence>MMQLSSIFFGTAFFSYLAATILYVVGLTGRKMKAQSAALATFWTKWGYIVIIIGVVTQALAIATRGIYGGYTPVSNMFEYMSFWAFTIMLAFVIINAFYKVPVLGAFVAPIGLVILAYASVFPRDSKPLIPALQSYWLNIHVTTAALGEGILTISFAAGLMYLLVTSDLTKNSRTAKFLEFTVYLFFALLSFVATSLGFRAAGYEVNLTGTMGDLLYHLPPFIGTSGTELGTATHFLGLPLPFFDAPAWMHAADAGQQLNTILVTIIASLILYGLLRLLARKPISMVIQKWVRGLDADMLDELSYRAVAIGYPVFTLGALVFAMIWAQEAWGSYWSWDPKETWALITWLYYTAYLHFRLQRGWEGKKTAWMAVVGFVVILFLLVGVNLVISGLHSYAKA</sequence>
<reference evidence="8 9" key="1">
    <citation type="submission" date="2021-01" db="EMBL/GenBank/DDBJ databases">
        <title>Tumebacillus sp. strain ITR2 16S ribosomal RNA gene Genome sequencing and assembly.</title>
        <authorList>
            <person name="Kang M."/>
        </authorList>
    </citation>
    <scope>NUCLEOTIDE SEQUENCE [LARGE SCALE GENOMIC DNA]</scope>
    <source>
        <strain evidence="8 9">ITR2</strain>
    </source>
</reference>
<comment type="caution">
    <text evidence="8">The sequence shown here is derived from an EMBL/GenBank/DDBJ whole genome shotgun (WGS) entry which is preliminary data.</text>
</comment>
<dbReference type="InterPro" id="IPR045062">
    <property type="entry name" value="Cyt_c_biogenesis_CcsA/CcmC"/>
</dbReference>
<dbReference type="Proteomes" id="UP000602284">
    <property type="component" value="Unassembled WGS sequence"/>
</dbReference>
<proteinExistence type="predicted"/>
<evidence type="ECO:0000256" key="6">
    <source>
        <dbReference type="SAM" id="Phobius"/>
    </source>
</evidence>
<feature type="transmembrane region" description="Helical" evidence="6">
    <location>
        <begin position="259"/>
        <end position="280"/>
    </location>
</feature>
<dbReference type="InterPro" id="IPR017562">
    <property type="entry name" value="Cyt_c_biogenesis_CcsA"/>
</dbReference>
<feature type="transmembrane region" description="Helical" evidence="6">
    <location>
        <begin position="342"/>
        <end position="357"/>
    </location>
</feature>
<dbReference type="RefSeq" id="WP_201635844.1">
    <property type="nucleotide sequence ID" value="NZ_JAEQNB010000004.1"/>
</dbReference>
<evidence type="ECO:0000256" key="2">
    <source>
        <dbReference type="ARBA" id="ARBA00022692"/>
    </source>
</evidence>